<sequence length="145" mass="16516">MSETCTKCGAVHTGEKTCESIFSEFLALEFTDPDYGRVHFLTVACHMVQHEGYSDELYVWVQTELRKYLEKGHTTEMIRQDAAQGPGRNKGIRRLADAQPLPKVAWSMTIADMAAQMHDAESYCKLIEQWGRTTMQEMGPLVLKR</sequence>
<name>A0AAX3MUC9_9BACL</name>
<dbReference type="Proteomes" id="UP001220962">
    <property type="component" value="Chromosome"/>
</dbReference>
<dbReference type="AlphaFoldDB" id="A0AAX3MUC9"/>
<dbReference type="EMBL" id="CP118101">
    <property type="protein sequence ID" value="WDH80484.1"/>
    <property type="molecule type" value="Genomic_DNA"/>
</dbReference>
<dbReference type="Pfam" id="PF19371">
    <property type="entry name" value="DUF5946"/>
    <property type="match status" value="1"/>
</dbReference>
<protein>
    <submittedName>
        <fullName evidence="1">DUF5946 family protein</fullName>
    </submittedName>
</protein>
<keyword evidence="4" id="KW-1185">Reference proteome</keyword>
<accession>A0AAX3MUC9</accession>
<dbReference type="EMBL" id="CP118108">
    <property type="protein sequence ID" value="WDI00171.1"/>
    <property type="molecule type" value="Genomic_DNA"/>
</dbReference>
<gene>
    <name evidence="1" type="ORF">PUW23_12990</name>
    <name evidence="2" type="ORF">PUW25_12660</name>
</gene>
<evidence type="ECO:0000313" key="1">
    <source>
        <dbReference type="EMBL" id="WDH80484.1"/>
    </source>
</evidence>
<proteinExistence type="predicted"/>
<dbReference type="RefSeq" id="WP_047911794.1">
    <property type="nucleotide sequence ID" value="NZ_CP118101.1"/>
</dbReference>
<evidence type="ECO:0000313" key="3">
    <source>
        <dbReference type="Proteomes" id="UP001220962"/>
    </source>
</evidence>
<reference evidence="1 4" key="1">
    <citation type="submission" date="2023-02" db="EMBL/GenBank/DDBJ databases">
        <title>Pathogen: clinical or host-associated sample.</title>
        <authorList>
            <person name="Hergert J."/>
            <person name="Casey R."/>
            <person name="Wagner J."/>
            <person name="Young E.L."/>
            <person name="Oakeson K.F."/>
        </authorList>
    </citation>
    <scope>NUCLEOTIDE SEQUENCE</scope>
    <source>
        <strain evidence="2 4">2022CK-00829</strain>
        <strain evidence="1">2022CK-00830</strain>
    </source>
</reference>
<organism evidence="1 3">
    <name type="scientific">Paenibacillus urinalis</name>
    <dbReference type="NCBI Taxonomy" id="521520"/>
    <lineage>
        <taxon>Bacteria</taxon>
        <taxon>Bacillati</taxon>
        <taxon>Bacillota</taxon>
        <taxon>Bacilli</taxon>
        <taxon>Bacillales</taxon>
        <taxon>Paenibacillaceae</taxon>
        <taxon>Paenibacillus</taxon>
    </lineage>
</organism>
<dbReference type="InterPro" id="IPR045990">
    <property type="entry name" value="DUF5946"/>
</dbReference>
<evidence type="ECO:0000313" key="2">
    <source>
        <dbReference type="EMBL" id="WDI00171.1"/>
    </source>
</evidence>
<evidence type="ECO:0000313" key="4">
    <source>
        <dbReference type="Proteomes" id="UP001221519"/>
    </source>
</evidence>
<dbReference type="Proteomes" id="UP001221519">
    <property type="component" value="Chromosome"/>
</dbReference>